<dbReference type="STRING" id="870435.A0A0C3PCB7"/>
<evidence type="ECO:0000256" key="3">
    <source>
        <dbReference type="ARBA" id="ARBA00022980"/>
    </source>
</evidence>
<evidence type="ECO:0000256" key="1">
    <source>
        <dbReference type="ARBA" id="ARBA00004173"/>
    </source>
</evidence>
<dbReference type="PANTHER" id="PTHR13362">
    <property type="entry name" value="MITOCHONDRIAL RIBOSOMAL PROTEIN S33"/>
    <property type="match status" value="1"/>
</dbReference>
<evidence type="ECO:0000256" key="7">
    <source>
        <dbReference type="SAM" id="MobiDB-lite"/>
    </source>
</evidence>
<dbReference type="Pfam" id="PF08293">
    <property type="entry name" value="MRP-S33"/>
    <property type="match status" value="1"/>
</dbReference>
<dbReference type="OrthoDB" id="2257454at2759"/>
<dbReference type="PANTHER" id="PTHR13362:SF2">
    <property type="entry name" value="SMALL RIBOSOMAL SUBUNIT PROTEIN MS33"/>
    <property type="match status" value="1"/>
</dbReference>
<evidence type="ECO:0000313" key="9">
    <source>
        <dbReference type="Proteomes" id="UP000054217"/>
    </source>
</evidence>
<reference evidence="9" key="2">
    <citation type="submission" date="2015-01" db="EMBL/GenBank/DDBJ databases">
        <title>Evolutionary Origins and Diversification of the Mycorrhizal Mutualists.</title>
        <authorList>
            <consortium name="DOE Joint Genome Institute"/>
            <consortium name="Mycorrhizal Genomics Consortium"/>
            <person name="Kohler A."/>
            <person name="Kuo A."/>
            <person name="Nagy L.G."/>
            <person name="Floudas D."/>
            <person name="Copeland A."/>
            <person name="Barry K.W."/>
            <person name="Cichocki N."/>
            <person name="Veneault-Fourrey C."/>
            <person name="LaButti K."/>
            <person name="Lindquist E.A."/>
            <person name="Lipzen A."/>
            <person name="Lundell T."/>
            <person name="Morin E."/>
            <person name="Murat C."/>
            <person name="Riley R."/>
            <person name="Ohm R."/>
            <person name="Sun H."/>
            <person name="Tunlid A."/>
            <person name="Henrissat B."/>
            <person name="Grigoriev I.V."/>
            <person name="Hibbett D.S."/>
            <person name="Martin F."/>
        </authorList>
    </citation>
    <scope>NUCLEOTIDE SEQUENCE [LARGE SCALE GENOMIC DNA]</scope>
    <source>
        <strain evidence="9">Marx 270</strain>
    </source>
</reference>
<evidence type="ECO:0000256" key="6">
    <source>
        <dbReference type="ARBA" id="ARBA00035132"/>
    </source>
</evidence>
<dbReference type="InParanoid" id="A0A0C3PCB7"/>
<name>A0A0C3PCB7_PISTI</name>
<keyword evidence="5" id="KW-0687">Ribonucleoprotein</keyword>
<reference evidence="8 9" key="1">
    <citation type="submission" date="2014-04" db="EMBL/GenBank/DDBJ databases">
        <authorList>
            <consortium name="DOE Joint Genome Institute"/>
            <person name="Kuo A."/>
            <person name="Kohler A."/>
            <person name="Costa M.D."/>
            <person name="Nagy L.G."/>
            <person name="Floudas D."/>
            <person name="Copeland A."/>
            <person name="Barry K.W."/>
            <person name="Cichocki N."/>
            <person name="Veneault-Fourrey C."/>
            <person name="LaButti K."/>
            <person name="Lindquist E.A."/>
            <person name="Lipzen A."/>
            <person name="Lundell T."/>
            <person name="Morin E."/>
            <person name="Murat C."/>
            <person name="Sun H."/>
            <person name="Tunlid A."/>
            <person name="Henrissat B."/>
            <person name="Grigoriev I.V."/>
            <person name="Hibbett D.S."/>
            <person name="Martin F."/>
            <person name="Nordberg H.P."/>
            <person name="Cantor M.N."/>
            <person name="Hua S.X."/>
        </authorList>
    </citation>
    <scope>NUCLEOTIDE SEQUENCE [LARGE SCALE GENOMIC DNA]</scope>
    <source>
        <strain evidence="8 9">Marx 270</strain>
    </source>
</reference>
<dbReference type="Proteomes" id="UP000054217">
    <property type="component" value="Unassembled WGS sequence"/>
</dbReference>
<keyword evidence="3" id="KW-0689">Ribosomal protein</keyword>
<keyword evidence="9" id="KW-1185">Reference proteome</keyword>
<gene>
    <name evidence="8" type="ORF">M404DRAFT_15319</name>
</gene>
<comment type="subcellular location">
    <subcellularLocation>
        <location evidence="1">Mitochondrion</location>
    </subcellularLocation>
</comment>
<evidence type="ECO:0000256" key="4">
    <source>
        <dbReference type="ARBA" id="ARBA00023128"/>
    </source>
</evidence>
<dbReference type="EMBL" id="KN831966">
    <property type="protein sequence ID" value="KIO05681.1"/>
    <property type="molecule type" value="Genomic_DNA"/>
</dbReference>
<keyword evidence="4" id="KW-0496">Mitochondrion</keyword>
<dbReference type="AlphaFoldDB" id="A0A0C3PCB7"/>
<dbReference type="InterPro" id="IPR013219">
    <property type="entry name" value="Ribosomal_mS33"/>
</dbReference>
<comment type="similarity">
    <text evidence="2">Belongs to the mitochondrion-specific ribosomal protein mS33 family.</text>
</comment>
<evidence type="ECO:0000256" key="5">
    <source>
        <dbReference type="ARBA" id="ARBA00023274"/>
    </source>
</evidence>
<organism evidence="8 9">
    <name type="scientific">Pisolithus tinctorius Marx 270</name>
    <dbReference type="NCBI Taxonomy" id="870435"/>
    <lineage>
        <taxon>Eukaryota</taxon>
        <taxon>Fungi</taxon>
        <taxon>Dikarya</taxon>
        <taxon>Basidiomycota</taxon>
        <taxon>Agaricomycotina</taxon>
        <taxon>Agaricomycetes</taxon>
        <taxon>Agaricomycetidae</taxon>
        <taxon>Boletales</taxon>
        <taxon>Sclerodermatineae</taxon>
        <taxon>Pisolithaceae</taxon>
        <taxon>Pisolithus</taxon>
    </lineage>
</organism>
<evidence type="ECO:0000313" key="8">
    <source>
        <dbReference type="EMBL" id="KIO05681.1"/>
    </source>
</evidence>
<evidence type="ECO:0000256" key="2">
    <source>
        <dbReference type="ARBA" id="ARBA00008970"/>
    </source>
</evidence>
<sequence length="107" mass="11910">MAASITPSRLAALVKTRCQIFQTAYNPTSARTGAKYLRARLRGPSMVKYYPPVANIAELARTYKNAGVVDFAEAQRLKDVEDKKRRGKGAPAKAKDKGQSRRTARRR</sequence>
<dbReference type="HOGENOM" id="CLU_150777_0_1_1"/>
<proteinExistence type="inferred from homology"/>
<protein>
    <recommendedName>
        <fullName evidence="6">Small ribosomal subunit protein mS33</fullName>
    </recommendedName>
</protein>
<dbReference type="GO" id="GO:0005739">
    <property type="term" value="C:mitochondrion"/>
    <property type="evidence" value="ECO:0007669"/>
    <property type="project" value="UniProtKB-SubCell"/>
</dbReference>
<feature type="region of interest" description="Disordered" evidence="7">
    <location>
        <begin position="78"/>
        <end position="107"/>
    </location>
</feature>
<dbReference type="GO" id="GO:1990904">
    <property type="term" value="C:ribonucleoprotein complex"/>
    <property type="evidence" value="ECO:0007669"/>
    <property type="project" value="UniProtKB-KW"/>
</dbReference>
<accession>A0A0C3PCB7</accession>
<dbReference type="GO" id="GO:0005840">
    <property type="term" value="C:ribosome"/>
    <property type="evidence" value="ECO:0007669"/>
    <property type="project" value="UniProtKB-KW"/>
</dbReference>